<dbReference type="PANTHER" id="PTHR31260:SF28">
    <property type="entry name" value="CYSTATIN DOMAIN PROTEIN"/>
    <property type="match status" value="1"/>
</dbReference>
<dbReference type="PANTHER" id="PTHR31260">
    <property type="entry name" value="CYSTATIN/MONELLIN SUPERFAMILY PROTEIN"/>
    <property type="match status" value="1"/>
</dbReference>
<dbReference type="InterPro" id="IPR046350">
    <property type="entry name" value="Cystatin_sf"/>
</dbReference>
<gene>
    <name evidence="2" type="ORF">TSUD_184290</name>
</gene>
<organism evidence="2 3">
    <name type="scientific">Trifolium subterraneum</name>
    <name type="common">Subterranean clover</name>
    <dbReference type="NCBI Taxonomy" id="3900"/>
    <lineage>
        <taxon>Eukaryota</taxon>
        <taxon>Viridiplantae</taxon>
        <taxon>Streptophyta</taxon>
        <taxon>Embryophyta</taxon>
        <taxon>Tracheophyta</taxon>
        <taxon>Spermatophyta</taxon>
        <taxon>Magnoliopsida</taxon>
        <taxon>eudicotyledons</taxon>
        <taxon>Gunneridae</taxon>
        <taxon>Pentapetalae</taxon>
        <taxon>rosids</taxon>
        <taxon>fabids</taxon>
        <taxon>Fabales</taxon>
        <taxon>Fabaceae</taxon>
        <taxon>Papilionoideae</taxon>
        <taxon>50 kb inversion clade</taxon>
        <taxon>NPAAA clade</taxon>
        <taxon>Hologalegina</taxon>
        <taxon>IRL clade</taxon>
        <taxon>Trifolieae</taxon>
        <taxon>Trifolium</taxon>
    </lineage>
</organism>
<evidence type="ECO:0000313" key="2">
    <source>
        <dbReference type="EMBL" id="GAU49346.1"/>
    </source>
</evidence>
<protein>
    <recommendedName>
        <fullName evidence="4">Cystatin domain-containing protein</fullName>
    </recommendedName>
</protein>
<proteinExistence type="predicted"/>
<evidence type="ECO:0008006" key="4">
    <source>
        <dbReference type="Google" id="ProtNLM"/>
    </source>
</evidence>
<feature type="region of interest" description="Disordered" evidence="1">
    <location>
        <begin position="1"/>
        <end position="64"/>
    </location>
</feature>
<dbReference type="OrthoDB" id="1426020at2759"/>
<keyword evidence="3" id="KW-1185">Reference proteome</keyword>
<dbReference type="AlphaFoldDB" id="A0A2Z6P0U0"/>
<feature type="non-terminal residue" evidence="2">
    <location>
        <position position="1"/>
    </location>
</feature>
<dbReference type="InterPro" id="IPR006462">
    <property type="entry name" value="MS5"/>
</dbReference>
<evidence type="ECO:0000256" key="1">
    <source>
        <dbReference type="SAM" id="MobiDB-lite"/>
    </source>
</evidence>
<dbReference type="Gene3D" id="3.10.450.10">
    <property type="match status" value="1"/>
</dbReference>
<name>A0A2Z6P0U0_TRISU</name>
<dbReference type="Proteomes" id="UP000242715">
    <property type="component" value="Unassembled WGS sequence"/>
</dbReference>
<feature type="region of interest" description="Disordered" evidence="1">
    <location>
        <begin position="220"/>
        <end position="240"/>
    </location>
</feature>
<feature type="compositionally biased region" description="Polar residues" evidence="1">
    <location>
        <begin position="16"/>
        <end position="44"/>
    </location>
</feature>
<accession>A0A2Z6P0U0</accession>
<sequence>TFAGVTPTMADDSPPSGVTNLRRSRRLMQSANPVAEASNNQQPSKRAKKSGQAEESEKPEERKYLSCRNPKNIGRVGVHIKLDIEKMAPKNAHIVNGCATLAIQDYAIQNLQNWRNWHLLKIVEVARVMVSGFRYYIMFEADNGHGVHHTFQADVWDSIKFGRRTNGFRTLKPRRSKWYSGNLWIPLTRSTFYIQPSSTDVQEPGIVGFRGGTIEFENKGLPEPKNNLLSPPERMGEDSRNTYNKAKKSDEILAQVSAPVKLELEKLSDGDIDILKGCATLAMHDHLIQTLNMKWRDWKLIKIVTANRSHSVSGCVYNLNFQIGHGDSARTLEAEVFDGLDQRRVRNLRAIKPDITDWYTGKLWIPI</sequence>
<reference evidence="3" key="1">
    <citation type="journal article" date="2017" name="Front. Plant Sci.">
        <title>Climate Clever Clovers: New Paradigm to Reduce the Environmental Footprint of Ruminants by Breeding Low Methanogenic Forages Utilizing Haplotype Variation.</title>
        <authorList>
            <person name="Kaur P."/>
            <person name="Appels R."/>
            <person name="Bayer P.E."/>
            <person name="Keeble-Gagnere G."/>
            <person name="Wang J."/>
            <person name="Hirakawa H."/>
            <person name="Shirasawa K."/>
            <person name="Vercoe P."/>
            <person name="Stefanova K."/>
            <person name="Durmic Z."/>
            <person name="Nichols P."/>
            <person name="Revell C."/>
            <person name="Isobe S.N."/>
            <person name="Edwards D."/>
            <person name="Erskine W."/>
        </authorList>
    </citation>
    <scope>NUCLEOTIDE SEQUENCE [LARGE SCALE GENOMIC DNA]</scope>
    <source>
        <strain evidence="3">cv. Daliak</strain>
    </source>
</reference>
<dbReference type="SUPFAM" id="SSF54403">
    <property type="entry name" value="Cystatin/monellin"/>
    <property type="match status" value="1"/>
</dbReference>
<dbReference type="EMBL" id="DF974551">
    <property type="protein sequence ID" value="GAU49346.1"/>
    <property type="molecule type" value="Genomic_DNA"/>
</dbReference>
<evidence type="ECO:0000313" key="3">
    <source>
        <dbReference type="Proteomes" id="UP000242715"/>
    </source>
</evidence>
<feature type="compositionally biased region" description="Basic and acidic residues" evidence="1">
    <location>
        <begin position="51"/>
        <end position="64"/>
    </location>
</feature>